<sequence>MNIMQHTRRSTLALCIAVGTLMMTADTAEAHGLQSEMDKLFGQMSNTTPPGVYESQRRGVLAGGRVTGKAKIFDENIVAFAPPSWKAGCGGVDLFGGSLSFINADQIVQLLRSVAANAKGYAFQLALDNVFPDGAKWIENFQKKVQALNEHLGNSCQLAQGIVNDATSSFDMQHKTDASLKATTTGLFEDFFASNTQSTGKSPMEELKANKPTEYKKLIGNIVWKQLKSNNTSSWFSYGDNTLLESIMSLTGTVIIGDLINDPNATGNGAKTSPLTTLPGNKISLSDLISGGSVKIYSCGSDTTDCLTAGTAGGGNKTIVLKGMRNQITDILLGTSSTPGVIYKYATNSGTLTDPEKAFVSNLPGGMGAIVRNLSVLSQDGANLFATESSGSIALAMMYGFTEEFFRAARISLANSQSPYKKEALDLLDQSQQQIRSEYTVLASQYGDLSDQISKYNNLLDNIRKQKYMLATVSNPPTTN</sequence>
<proteinExistence type="predicted"/>
<feature type="signal peptide" evidence="1">
    <location>
        <begin position="1"/>
        <end position="30"/>
    </location>
</feature>
<name>A0A189PGG0_AERSS</name>
<dbReference type="Pfam" id="PF06122">
    <property type="entry name" value="TraH"/>
    <property type="match status" value="1"/>
</dbReference>
<dbReference type="OMA" id="ALDGMFM"/>
<geneLocation type="plasmid" evidence="2">
    <name>pAsa4b</name>
</geneLocation>
<dbReference type="EMBL" id="KT033469">
    <property type="protein sequence ID" value="ALL42288.1"/>
    <property type="molecule type" value="Genomic_DNA"/>
</dbReference>
<organism evidence="2">
    <name type="scientific">Aeromonas salmonicida subsp. salmonicida</name>
    <dbReference type="NCBI Taxonomy" id="29491"/>
    <lineage>
        <taxon>Bacteria</taxon>
        <taxon>Pseudomonadati</taxon>
        <taxon>Pseudomonadota</taxon>
        <taxon>Gammaproteobacteria</taxon>
        <taxon>Aeromonadales</taxon>
        <taxon>Aeromonadaceae</taxon>
        <taxon>Aeromonas</taxon>
    </lineage>
</organism>
<reference evidence="2" key="1">
    <citation type="submission" date="2015-06" db="EMBL/GenBank/DDBJ databases">
        <title>Antimicrobial resistance-carrying plasmid pAsa4 variants found in Aeromonas salmonicida subsp. salmonicida: general architecture, construction blocks and gene elimination.</title>
        <authorList>
            <person name="Tanaka K.H."/>
            <person name="Vincent A.T."/>
            <person name="Trudel M.V."/>
            <person name="Paquet V.E."/>
            <person name="Frenette M."/>
            <person name="Charette S.J."/>
        </authorList>
    </citation>
    <scope>NUCLEOTIDE SEQUENCE</scope>
    <source>
        <strain evidence="2">01-B522</strain>
        <plasmid evidence="2">pAsa4b</plasmid>
    </source>
</reference>
<feature type="chain" id="PRO_5008247376" evidence="1">
    <location>
        <begin position="31"/>
        <end position="480"/>
    </location>
</feature>
<evidence type="ECO:0000256" key="1">
    <source>
        <dbReference type="SAM" id="SignalP"/>
    </source>
</evidence>
<dbReference type="RefSeq" id="WP_011899325.1">
    <property type="nucleotide sequence ID" value="NZ_JBANEX010000129.1"/>
</dbReference>
<dbReference type="InterPro" id="IPR010927">
    <property type="entry name" value="T4SS_TraH"/>
</dbReference>
<keyword evidence="2" id="KW-0614">Plasmid</keyword>
<keyword evidence="1" id="KW-0732">Signal</keyword>
<accession>A0A189PGG0</accession>
<gene>
    <name evidence="2" type="primary">traH</name>
</gene>
<dbReference type="AlphaFoldDB" id="A0A189PGG0"/>
<evidence type="ECO:0000313" key="2">
    <source>
        <dbReference type="EMBL" id="ALL42288.1"/>
    </source>
</evidence>
<protein>
    <submittedName>
        <fullName evidence="2">Conjugal protein</fullName>
    </submittedName>
</protein>